<name>A0A815EXY4_ADIRI</name>
<gene>
    <name evidence="7" type="ORF">EDS130_LOCUS31408</name>
</gene>
<proteinExistence type="inferred from homology"/>
<evidence type="ECO:0000256" key="1">
    <source>
        <dbReference type="ARBA" id="ARBA00004613"/>
    </source>
</evidence>
<dbReference type="EMBL" id="CAJNOJ010000230">
    <property type="protein sequence ID" value="CAF1316022.1"/>
    <property type="molecule type" value="Genomic_DNA"/>
</dbReference>
<dbReference type="InterPro" id="IPR004911">
    <property type="entry name" value="Interferon-induced_GILT"/>
</dbReference>
<dbReference type="Pfam" id="PF03227">
    <property type="entry name" value="GILT"/>
    <property type="match status" value="1"/>
</dbReference>
<evidence type="ECO:0000256" key="5">
    <source>
        <dbReference type="ARBA" id="ARBA00023180"/>
    </source>
</evidence>
<feature type="signal peptide" evidence="6">
    <location>
        <begin position="1"/>
        <end position="17"/>
    </location>
</feature>
<evidence type="ECO:0000256" key="6">
    <source>
        <dbReference type="SAM" id="SignalP"/>
    </source>
</evidence>
<evidence type="ECO:0000256" key="2">
    <source>
        <dbReference type="ARBA" id="ARBA00005679"/>
    </source>
</evidence>
<comment type="caution">
    <text evidence="7">The sequence shown here is derived from an EMBL/GenBank/DDBJ whole genome shotgun (WGS) entry which is preliminary data.</text>
</comment>
<evidence type="ECO:0000256" key="3">
    <source>
        <dbReference type="ARBA" id="ARBA00022525"/>
    </source>
</evidence>
<dbReference type="AlphaFoldDB" id="A0A815EXY4"/>
<comment type="subcellular location">
    <subcellularLocation>
        <location evidence="1">Secreted</location>
    </subcellularLocation>
</comment>
<evidence type="ECO:0000313" key="7">
    <source>
        <dbReference type="EMBL" id="CAF1316022.1"/>
    </source>
</evidence>
<evidence type="ECO:0000256" key="4">
    <source>
        <dbReference type="ARBA" id="ARBA00022729"/>
    </source>
</evidence>
<evidence type="ECO:0000313" key="8">
    <source>
        <dbReference type="Proteomes" id="UP000663852"/>
    </source>
</evidence>
<accession>A0A815EXY4</accession>
<dbReference type="GO" id="GO:0005576">
    <property type="term" value="C:extracellular region"/>
    <property type="evidence" value="ECO:0007669"/>
    <property type="project" value="UniProtKB-SubCell"/>
</dbReference>
<dbReference type="GO" id="GO:0016671">
    <property type="term" value="F:oxidoreductase activity, acting on a sulfur group of donors, disulfide as acceptor"/>
    <property type="evidence" value="ECO:0007669"/>
    <property type="project" value="InterPro"/>
</dbReference>
<keyword evidence="3" id="KW-0964">Secreted</keyword>
<feature type="chain" id="PRO_5032973286" evidence="6">
    <location>
        <begin position="18"/>
        <end position="236"/>
    </location>
</feature>
<dbReference type="Proteomes" id="UP000663852">
    <property type="component" value="Unassembled WGS sequence"/>
</dbReference>
<organism evidence="7 8">
    <name type="scientific">Adineta ricciae</name>
    <name type="common">Rotifer</name>
    <dbReference type="NCBI Taxonomy" id="249248"/>
    <lineage>
        <taxon>Eukaryota</taxon>
        <taxon>Metazoa</taxon>
        <taxon>Spiralia</taxon>
        <taxon>Gnathifera</taxon>
        <taxon>Rotifera</taxon>
        <taxon>Eurotatoria</taxon>
        <taxon>Bdelloidea</taxon>
        <taxon>Adinetida</taxon>
        <taxon>Adinetidae</taxon>
        <taxon>Adineta</taxon>
    </lineage>
</organism>
<sequence>MSGAVLLLLVPTSFILGTLIVHQSFQSSPNFLPDRWKYNAIPVRVTNPVNVEFFVMSKCPDAKKCETLFSPSLLKLSSIVNFTLSFIAYESPWNQIQCMHGLDECTGNRQQLCVQDMYSQAVFIRYLQCQTREFYAIPRNGAQCANESSRNVINWRDVESCVTSEKSNELFHRSLERTRLASARKSCTIHLNGMFWCMHDGYWVNCNEGTDEESFTKAICSRYTGIDKPIECQKFV</sequence>
<protein>
    <submittedName>
        <fullName evidence="7">Uncharacterized protein</fullName>
    </submittedName>
</protein>
<keyword evidence="5" id="KW-0325">Glycoprotein</keyword>
<keyword evidence="4 6" id="KW-0732">Signal</keyword>
<comment type="similarity">
    <text evidence="2">Belongs to the GILT family.</text>
</comment>
<dbReference type="PANTHER" id="PTHR13234:SF8">
    <property type="entry name" value="GAMMA-INTERFERON-INDUCIBLE LYSOSOMAL THIOL REDUCTASE"/>
    <property type="match status" value="1"/>
</dbReference>
<dbReference type="OrthoDB" id="958254at2759"/>
<reference evidence="7" key="1">
    <citation type="submission" date="2021-02" db="EMBL/GenBank/DDBJ databases">
        <authorList>
            <person name="Nowell W R."/>
        </authorList>
    </citation>
    <scope>NUCLEOTIDE SEQUENCE</scope>
</reference>
<dbReference type="PANTHER" id="PTHR13234">
    <property type="entry name" value="GAMMA-INTERFERON INDUCIBLE LYSOSOMAL THIOL REDUCTASE GILT"/>
    <property type="match status" value="1"/>
</dbReference>